<dbReference type="GO" id="GO:0061929">
    <property type="term" value="F:gamma-glutamylaminecyclotransferase activity"/>
    <property type="evidence" value="ECO:0007669"/>
    <property type="project" value="InterPro"/>
</dbReference>
<dbReference type="PANTHER" id="PTHR12510:SF4">
    <property type="entry name" value="GAMMA-GLUTAMYLAMINECYCLOTRANSFERASE"/>
    <property type="match status" value="1"/>
</dbReference>
<reference evidence="8" key="1">
    <citation type="journal article" date="2017" name="Cell">
        <title>Insights into land plant evolution garnered from the Marchantia polymorpha genome.</title>
        <authorList>
            <person name="Bowman J.L."/>
            <person name="Kohchi T."/>
            <person name="Yamato K.T."/>
            <person name="Jenkins J."/>
            <person name="Shu S."/>
            <person name="Ishizaki K."/>
            <person name="Yamaoka S."/>
            <person name="Nishihama R."/>
            <person name="Nakamura Y."/>
            <person name="Berger F."/>
            <person name="Adam C."/>
            <person name="Aki S.S."/>
            <person name="Althoff F."/>
            <person name="Araki T."/>
            <person name="Arteaga-Vazquez M.A."/>
            <person name="Balasubrmanian S."/>
            <person name="Barry K."/>
            <person name="Bauer D."/>
            <person name="Boehm C.R."/>
            <person name="Briginshaw L."/>
            <person name="Caballero-Perez J."/>
            <person name="Catarino B."/>
            <person name="Chen F."/>
            <person name="Chiyoda S."/>
            <person name="Chovatia M."/>
            <person name="Davies K.M."/>
            <person name="Delmans M."/>
            <person name="Demura T."/>
            <person name="Dierschke T."/>
            <person name="Dolan L."/>
            <person name="Dorantes-Acosta A.E."/>
            <person name="Eklund D.M."/>
            <person name="Florent S.N."/>
            <person name="Flores-Sandoval E."/>
            <person name="Fujiyama A."/>
            <person name="Fukuzawa H."/>
            <person name="Galik B."/>
            <person name="Grimanelli D."/>
            <person name="Grimwood J."/>
            <person name="Grossniklaus U."/>
            <person name="Hamada T."/>
            <person name="Haseloff J."/>
            <person name="Hetherington A.J."/>
            <person name="Higo A."/>
            <person name="Hirakawa Y."/>
            <person name="Hundley H.N."/>
            <person name="Ikeda Y."/>
            <person name="Inoue K."/>
            <person name="Inoue S.I."/>
            <person name="Ishida S."/>
            <person name="Jia Q."/>
            <person name="Kakita M."/>
            <person name="Kanazawa T."/>
            <person name="Kawai Y."/>
            <person name="Kawashima T."/>
            <person name="Kennedy M."/>
            <person name="Kinose K."/>
            <person name="Kinoshita T."/>
            <person name="Kohara Y."/>
            <person name="Koide E."/>
            <person name="Komatsu K."/>
            <person name="Kopischke S."/>
            <person name="Kubo M."/>
            <person name="Kyozuka J."/>
            <person name="Lagercrantz U."/>
            <person name="Lin S.S."/>
            <person name="Lindquist E."/>
            <person name="Lipzen A.M."/>
            <person name="Lu C.W."/>
            <person name="De Luna E."/>
            <person name="Martienssen R.A."/>
            <person name="Minamino N."/>
            <person name="Mizutani M."/>
            <person name="Mizutani M."/>
            <person name="Mochizuki N."/>
            <person name="Monte I."/>
            <person name="Mosher R."/>
            <person name="Nagasaki H."/>
            <person name="Nakagami H."/>
            <person name="Naramoto S."/>
            <person name="Nishitani K."/>
            <person name="Ohtani M."/>
            <person name="Okamoto T."/>
            <person name="Okumura M."/>
            <person name="Phillips J."/>
            <person name="Pollak B."/>
            <person name="Reinders A."/>
            <person name="Rovekamp M."/>
            <person name="Sano R."/>
            <person name="Sawa S."/>
            <person name="Schmid M.W."/>
            <person name="Shirakawa M."/>
            <person name="Solano R."/>
            <person name="Spunde A."/>
            <person name="Suetsugu N."/>
            <person name="Sugano S."/>
            <person name="Sugiyama A."/>
            <person name="Sun R."/>
            <person name="Suzuki Y."/>
            <person name="Takenaka M."/>
            <person name="Takezawa D."/>
            <person name="Tomogane H."/>
            <person name="Tsuzuki M."/>
            <person name="Ueda T."/>
            <person name="Umeda M."/>
            <person name="Ward J.M."/>
            <person name="Watanabe Y."/>
            <person name="Yazaki K."/>
            <person name="Yokoyama R."/>
            <person name="Yoshitake Y."/>
            <person name="Yotsui I."/>
            <person name="Zachgo S."/>
            <person name="Schmutz J."/>
        </authorList>
    </citation>
    <scope>NUCLEOTIDE SEQUENCE [LARGE SCALE GENOMIC DNA]</scope>
    <source>
        <strain evidence="8">Tak-1</strain>
    </source>
</reference>
<comment type="function">
    <text evidence="1">Putative gamma-glutamylcyclotransferase.</text>
</comment>
<dbReference type="GO" id="GO:0005829">
    <property type="term" value="C:cytosol"/>
    <property type="evidence" value="ECO:0000318"/>
    <property type="project" value="GO_Central"/>
</dbReference>
<dbReference type="InterPro" id="IPR013024">
    <property type="entry name" value="GGCT-like"/>
</dbReference>
<feature type="active site" description="Proton acceptor" evidence="3">
    <location>
        <position position="144"/>
    </location>
</feature>
<evidence type="ECO:0000313" key="7">
    <source>
        <dbReference type="EMBL" id="PTQ29818.1"/>
    </source>
</evidence>
<dbReference type="CDD" id="cd06661">
    <property type="entry name" value="GGCT_like"/>
    <property type="match status" value="1"/>
</dbReference>
<comment type="similarity">
    <text evidence="2 4">Belongs to the gamma-glutamylcyclotransferase family.</text>
</comment>
<dbReference type="Proteomes" id="UP000244005">
    <property type="component" value="Unassembled WGS sequence"/>
</dbReference>
<protein>
    <recommendedName>
        <fullName evidence="4">Gamma-glutamylcyclotransferase family protein</fullName>
    </recommendedName>
</protein>
<dbReference type="InterPro" id="IPR039126">
    <property type="entry name" value="GGACT"/>
</dbReference>
<evidence type="ECO:0000256" key="2">
    <source>
        <dbReference type="ARBA" id="ARBA00008861"/>
    </source>
</evidence>
<evidence type="ECO:0000256" key="5">
    <source>
        <dbReference type="SAM" id="MobiDB-lite"/>
    </source>
</evidence>
<organism evidence="7 8">
    <name type="scientific">Marchantia polymorpha</name>
    <name type="common">Common liverwort</name>
    <name type="synonym">Marchantia aquatica</name>
    <dbReference type="NCBI Taxonomy" id="3197"/>
    <lineage>
        <taxon>Eukaryota</taxon>
        <taxon>Viridiplantae</taxon>
        <taxon>Streptophyta</taxon>
        <taxon>Embryophyta</taxon>
        <taxon>Marchantiophyta</taxon>
        <taxon>Marchantiopsida</taxon>
        <taxon>Marchantiidae</taxon>
        <taxon>Marchantiales</taxon>
        <taxon>Marchantiaceae</taxon>
        <taxon>Marchantia</taxon>
    </lineage>
</organism>
<name>A0A2R6W7I8_MARPO</name>
<dbReference type="OrthoDB" id="113620at2759"/>
<evidence type="ECO:0000256" key="3">
    <source>
        <dbReference type="PIRSR" id="PIRSR639126-1"/>
    </source>
</evidence>
<keyword evidence="8" id="KW-1185">Reference proteome</keyword>
<dbReference type="PANTHER" id="PTHR12510">
    <property type="entry name" value="TROPONIN C-AKIN-1 PROTEIN"/>
    <property type="match status" value="1"/>
</dbReference>
<accession>A0A2R6W7I8</accession>
<dbReference type="OMA" id="HIEAFTE"/>
<feature type="region of interest" description="Disordered" evidence="5">
    <location>
        <begin position="24"/>
        <end position="55"/>
    </location>
</feature>
<dbReference type="Pfam" id="PF06094">
    <property type="entry name" value="GGACT"/>
    <property type="match status" value="1"/>
</dbReference>
<dbReference type="EMBL" id="KZ772806">
    <property type="protein sequence ID" value="PTQ29818.1"/>
    <property type="molecule type" value="Genomic_DNA"/>
</dbReference>
<dbReference type="Gramene" id="Mp5g19710.1">
    <property type="protein sequence ID" value="Mp5g19710.1.cds1"/>
    <property type="gene ID" value="Mp5g19710"/>
</dbReference>
<evidence type="ECO:0000256" key="4">
    <source>
        <dbReference type="RuleBase" id="RU367036"/>
    </source>
</evidence>
<dbReference type="InterPro" id="IPR036568">
    <property type="entry name" value="GGCT-like_sf"/>
</dbReference>
<dbReference type="InterPro" id="IPR009288">
    <property type="entry name" value="AIG2-like_dom"/>
</dbReference>
<sequence>MSIMVAPNSWTLNNSVRCSAQSVVSTRKKETSMPASKVAHVDSSTKESSVVDSPQKALEASPTSLAFVYGTLKRGFGNHWLMEEQMSKKHARLVGTAQTKMRYPLVCGPFQVPFLLMYPGEGEHVRGELYQVDSHCMELLDELEGVSKDHYERRQIVLTGIELDPSFKFSLQNGLNGFSANQGYALMDAVVQPGEVKAEAYFAHPHYTPGMYRAPHLEAYTEKEAATYTRRIHRPQNRTFLEHVYHWIEEQKHEVPLPGANN</sequence>
<dbReference type="SUPFAM" id="SSF110857">
    <property type="entry name" value="Gamma-glutamyl cyclotransferase-like"/>
    <property type="match status" value="1"/>
</dbReference>
<evidence type="ECO:0000313" key="8">
    <source>
        <dbReference type="Proteomes" id="UP000244005"/>
    </source>
</evidence>
<feature type="domain" description="Gamma-glutamylcyclotransferase AIG2-like" evidence="6">
    <location>
        <begin position="67"/>
        <end position="158"/>
    </location>
</feature>
<evidence type="ECO:0000259" key="6">
    <source>
        <dbReference type="Pfam" id="PF06094"/>
    </source>
</evidence>
<dbReference type="AlphaFoldDB" id="A0A2R6W7I8"/>
<dbReference type="Gene3D" id="3.10.490.10">
    <property type="entry name" value="Gamma-glutamyl cyclotransferase-like"/>
    <property type="match status" value="1"/>
</dbReference>
<evidence type="ECO:0000256" key="1">
    <source>
        <dbReference type="ARBA" id="ARBA00002782"/>
    </source>
</evidence>
<proteinExistence type="inferred from homology"/>
<gene>
    <name evidence="7" type="ORF">MARPO_0134s0029</name>
</gene>